<comment type="caution">
    <text evidence="8">The sequence shown here is derived from an EMBL/GenBank/DDBJ whole genome shotgun (WGS) entry which is preliminary data.</text>
</comment>
<protein>
    <submittedName>
        <fullName evidence="8">FUSC family protein</fullName>
    </submittedName>
</protein>
<dbReference type="InterPro" id="IPR006726">
    <property type="entry name" value="PHBA_efflux_AaeB/fusaric-R"/>
</dbReference>
<feature type="transmembrane region" description="Helical" evidence="7">
    <location>
        <begin position="433"/>
        <end position="452"/>
    </location>
</feature>
<keyword evidence="2" id="KW-0813">Transport</keyword>
<feature type="transmembrane region" description="Helical" evidence="7">
    <location>
        <begin position="146"/>
        <end position="169"/>
    </location>
</feature>
<feature type="transmembrane region" description="Helical" evidence="7">
    <location>
        <begin position="458"/>
        <end position="475"/>
    </location>
</feature>
<feature type="transmembrane region" description="Helical" evidence="7">
    <location>
        <begin position="123"/>
        <end position="140"/>
    </location>
</feature>
<accession>A0AA41YZI5</accession>
<dbReference type="GO" id="GO:0022857">
    <property type="term" value="F:transmembrane transporter activity"/>
    <property type="evidence" value="ECO:0007669"/>
    <property type="project" value="InterPro"/>
</dbReference>
<keyword evidence="6 7" id="KW-0472">Membrane</keyword>
<dbReference type="PANTHER" id="PTHR30509">
    <property type="entry name" value="P-HYDROXYBENZOIC ACID EFFLUX PUMP SUBUNIT-RELATED"/>
    <property type="match status" value="1"/>
</dbReference>
<gene>
    <name evidence="8" type="ORF">M8523_18290</name>
</gene>
<evidence type="ECO:0000256" key="6">
    <source>
        <dbReference type="ARBA" id="ARBA00023136"/>
    </source>
</evidence>
<evidence type="ECO:0000256" key="5">
    <source>
        <dbReference type="ARBA" id="ARBA00022989"/>
    </source>
</evidence>
<keyword evidence="5 7" id="KW-1133">Transmembrane helix</keyword>
<evidence type="ECO:0000256" key="4">
    <source>
        <dbReference type="ARBA" id="ARBA00022692"/>
    </source>
</evidence>
<evidence type="ECO:0000256" key="2">
    <source>
        <dbReference type="ARBA" id="ARBA00022448"/>
    </source>
</evidence>
<feature type="transmembrane region" description="Helical" evidence="7">
    <location>
        <begin position="74"/>
        <end position="91"/>
    </location>
</feature>
<feature type="transmembrane region" description="Helical" evidence="7">
    <location>
        <begin position="480"/>
        <end position="497"/>
    </location>
</feature>
<dbReference type="RefSeq" id="WP_282586341.1">
    <property type="nucleotide sequence ID" value="NZ_JAMOIM010000012.1"/>
</dbReference>
<evidence type="ECO:0000256" key="7">
    <source>
        <dbReference type="SAM" id="Phobius"/>
    </source>
</evidence>
<dbReference type="EMBL" id="JAMOIM010000012">
    <property type="protein sequence ID" value="MCW6509973.1"/>
    <property type="molecule type" value="Genomic_DNA"/>
</dbReference>
<evidence type="ECO:0000256" key="1">
    <source>
        <dbReference type="ARBA" id="ARBA00004651"/>
    </source>
</evidence>
<evidence type="ECO:0000256" key="3">
    <source>
        <dbReference type="ARBA" id="ARBA00022475"/>
    </source>
</evidence>
<keyword evidence="9" id="KW-1185">Reference proteome</keyword>
<evidence type="ECO:0000313" key="8">
    <source>
        <dbReference type="EMBL" id="MCW6509973.1"/>
    </source>
</evidence>
<evidence type="ECO:0000313" key="9">
    <source>
        <dbReference type="Proteomes" id="UP001165667"/>
    </source>
</evidence>
<dbReference type="GO" id="GO:0005886">
    <property type="term" value="C:plasma membrane"/>
    <property type="evidence" value="ECO:0007669"/>
    <property type="project" value="UniProtKB-SubCell"/>
</dbReference>
<dbReference type="Pfam" id="PF04632">
    <property type="entry name" value="FUSC"/>
    <property type="match status" value="1"/>
</dbReference>
<dbReference type="PANTHER" id="PTHR30509:SF9">
    <property type="entry name" value="MULTIDRUG RESISTANCE PROTEIN MDTO"/>
    <property type="match status" value="1"/>
</dbReference>
<dbReference type="AlphaFoldDB" id="A0AA41YZI5"/>
<keyword evidence="3" id="KW-1003">Cell membrane</keyword>
<proteinExistence type="predicted"/>
<reference evidence="8" key="1">
    <citation type="submission" date="2022-05" db="EMBL/GenBank/DDBJ databases">
        <authorList>
            <person name="Pankratov T."/>
        </authorList>
    </citation>
    <scope>NUCLEOTIDE SEQUENCE</scope>
    <source>
        <strain evidence="8">BP6-180914</strain>
    </source>
</reference>
<feature type="transmembrane region" description="Helical" evidence="7">
    <location>
        <begin position="509"/>
        <end position="530"/>
    </location>
</feature>
<keyword evidence="4 7" id="KW-0812">Transmembrane</keyword>
<dbReference type="Proteomes" id="UP001165667">
    <property type="component" value="Unassembled WGS sequence"/>
</dbReference>
<name>A0AA41YZI5_9HYPH</name>
<sequence length="680" mass="72919">MSDVARRAGGLGRLDWSRVLPPLLFGLRLTAAVASALFVAFWLQLDNPSWAGTSAAIVCQPVLGASLRKGVFRLVGTVIGAVATVLLTAAFPQERAGFLISMALWCAACSFVSTLLRNFAAYAAMLSGYTMVIIASSSIAEPDQVFILALSRATEICLGIVCGMVIMSLTDAGRSSRRLAATFAGLAAEIGEGAASQLHRQGAPDAEFRTRRRDLIKRVAALDPLLDQAIGESPVLGERRSTVRAGINGLFLALSAWRSLGLHLERLPAEEAERQAQALWALLPPEPGFRLDLPTAERSGLDESAGPAVHARDVWFDAARDARHWSADAPSLRLGADRIASLLEGLGRASNTMVLLTQPKRALLVTAVPRDFLPDVLPPLVNALRVFVAIGLGCWFYVATSWPSGLTFITFLAVTVLLLSPQDEQAYAAAVKFGLGMVITAVVAGVFKFAILPNHETYLSFTIILGLALVPMGALSTQPALAPVFVAAAANFIPLLGPTNTISYDTISFYNTALAIVGGSVAGAVVMRAMPPVPRRMRTARLLALTLRDLRGLLRRPRRWVPDRWRSRIFGRLMAMPPDADLVEGSRLLAALTLGLQFLDLGTSEAETGRGRAHLLEAATALSEGDVHRARIALKALKDALGEAGADQLDPARRLRMQGAAREMSETLQHYADYFGAEIR</sequence>
<feature type="transmembrane region" description="Helical" evidence="7">
    <location>
        <begin position="20"/>
        <end position="43"/>
    </location>
</feature>
<comment type="subcellular location">
    <subcellularLocation>
        <location evidence="1">Cell membrane</location>
        <topology evidence="1">Multi-pass membrane protein</topology>
    </subcellularLocation>
</comment>
<organism evidence="8 9">
    <name type="scientific">Lichenifustis flavocetrariae</name>
    <dbReference type="NCBI Taxonomy" id="2949735"/>
    <lineage>
        <taxon>Bacteria</taxon>
        <taxon>Pseudomonadati</taxon>
        <taxon>Pseudomonadota</taxon>
        <taxon>Alphaproteobacteria</taxon>
        <taxon>Hyphomicrobiales</taxon>
        <taxon>Lichenihabitantaceae</taxon>
        <taxon>Lichenifustis</taxon>
    </lineage>
</organism>